<organism evidence="1 2">
    <name type="scientific">Solanum tuberosum</name>
    <name type="common">Potato</name>
    <dbReference type="NCBI Taxonomy" id="4113"/>
    <lineage>
        <taxon>Eukaryota</taxon>
        <taxon>Viridiplantae</taxon>
        <taxon>Streptophyta</taxon>
        <taxon>Embryophyta</taxon>
        <taxon>Tracheophyta</taxon>
        <taxon>Spermatophyta</taxon>
        <taxon>Magnoliopsida</taxon>
        <taxon>eudicotyledons</taxon>
        <taxon>Gunneridae</taxon>
        <taxon>Pentapetalae</taxon>
        <taxon>asterids</taxon>
        <taxon>lamiids</taxon>
        <taxon>Solanales</taxon>
        <taxon>Solanaceae</taxon>
        <taxon>Solanoideae</taxon>
        <taxon>Solaneae</taxon>
        <taxon>Solanum</taxon>
    </lineage>
</organism>
<dbReference type="InParanoid" id="M1DYV4"/>
<accession>M1DYV4</accession>
<dbReference type="Gramene" id="PGSC0003DMT400096618">
    <property type="protein sequence ID" value="PGSC0003DMT400096618"/>
    <property type="gene ID" value="PGSC0003DMG400046189"/>
</dbReference>
<dbReference type="Proteomes" id="UP000011115">
    <property type="component" value="Unassembled WGS sequence"/>
</dbReference>
<reference evidence="2" key="1">
    <citation type="journal article" date="2011" name="Nature">
        <title>Genome sequence and analysis of the tuber crop potato.</title>
        <authorList>
            <consortium name="The Potato Genome Sequencing Consortium"/>
        </authorList>
    </citation>
    <scope>NUCLEOTIDE SEQUENCE [LARGE SCALE GENOMIC DNA]</scope>
    <source>
        <strain evidence="2">cv. DM1-3 516 R44</strain>
    </source>
</reference>
<dbReference type="AlphaFoldDB" id="M1DYV4"/>
<name>M1DYV4_SOLTU</name>
<reference evidence="1" key="2">
    <citation type="submission" date="2015-06" db="UniProtKB">
        <authorList>
            <consortium name="EnsemblPlants"/>
        </authorList>
    </citation>
    <scope>IDENTIFICATION</scope>
    <source>
        <strain evidence="1">DM1-3 516 R44</strain>
    </source>
</reference>
<proteinExistence type="predicted"/>
<evidence type="ECO:0000313" key="2">
    <source>
        <dbReference type="Proteomes" id="UP000011115"/>
    </source>
</evidence>
<keyword evidence="2" id="KW-1185">Reference proteome</keyword>
<protein>
    <submittedName>
        <fullName evidence="1">Uncharacterized protein</fullName>
    </submittedName>
</protein>
<sequence length="130" mass="14903">MAQKKTEAALWKSKRKMDLHNKTNNKVVPISSRIAPSWDLVYLDPGPSIQHVDLEVSKYDMSPEDHNLIKHGLPDDGGVRHERIILDNDLINFDQEVSQLYNLDKDDNLDSNLLIEETLSGNEEFYDAVE</sequence>
<dbReference type="PaxDb" id="4113-PGSC0003DMT400096618"/>
<evidence type="ECO:0000313" key="1">
    <source>
        <dbReference type="EnsemblPlants" id="PGSC0003DMT400096618"/>
    </source>
</evidence>
<dbReference type="HOGENOM" id="CLU_1941821_0_0_1"/>
<dbReference type="EnsemblPlants" id="PGSC0003DMT400096618">
    <property type="protein sequence ID" value="PGSC0003DMT400096618"/>
    <property type="gene ID" value="PGSC0003DMG400046189"/>
</dbReference>